<organism evidence="2 3">
    <name type="scientific">Austropuccinia psidii MF-1</name>
    <dbReference type="NCBI Taxonomy" id="1389203"/>
    <lineage>
        <taxon>Eukaryota</taxon>
        <taxon>Fungi</taxon>
        <taxon>Dikarya</taxon>
        <taxon>Basidiomycota</taxon>
        <taxon>Pucciniomycotina</taxon>
        <taxon>Pucciniomycetes</taxon>
        <taxon>Pucciniales</taxon>
        <taxon>Sphaerophragmiaceae</taxon>
        <taxon>Austropuccinia</taxon>
    </lineage>
</organism>
<feature type="region of interest" description="Disordered" evidence="1">
    <location>
        <begin position="1"/>
        <end position="63"/>
    </location>
</feature>
<dbReference type="AlphaFoldDB" id="A0A9Q3BHG6"/>
<gene>
    <name evidence="2" type="ORF">O181_004960</name>
</gene>
<evidence type="ECO:0000313" key="2">
    <source>
        <dbReference type="EMBL" id="MBW0465245.1"/>
    </source>
</evidence>
<name>A0A9Q3BHG6_9BASI</name>
<accession>A0A9Q3BHG6</accession>
<dbReference type="Proteomes" id="UP000765509">
    <property type="component" value="Unassembled WGS sequence"/>
</dbReference>
<proteinExistence type="predicted"/>
<dbReference type="EMBL" id="AVOT02000987">
    <property type="protein sequence ID" value="MBW0465245.1"/>
    <property type="molecule type" value="Genomic_DNA"/>
</dbReference>
<reference evidence="2" key="1">
    <citation type="submission" date="2021-03" db="EMBL/GenBank/DDBJ databases">
        <title>Draft genome sequence of rust myrtle Austropuccinia psidii MF-1, a brazilian biotype.</title>
        <authorList>
            <person name="Quecine M.C."/>
            <person name="Pachon D.M.R."/>
            <person name="Bonatelli M.L."/>
            <person name="Correr F.H."/>
            <person name="Franceschini L.M."/>
            <person name="Leite T.F."/>
            <person name="Margarido G.R.A."/>
            <person name="Almeida C.A."/>
            <person name="Ferrarezi J.A."/>
            <person name="Labate C.A."/>
        </authorList>
    </citation>
    <scope>NUCLEOTIDE SEQUENCE</scope>
    <source>
        <strain evidence="2">MF-1</strain>
    </source>
</reference>
<sequence>MASPKDWEPIVKPFGNVKTPQPEACPGSSKPLPMASDKELDPNPRPSPNVDNTNKQGFYTSSPAKQFMTKSNGILEKKISPVIQTFPCLKFVAVQSPVADVPSTRVSFPSVNN</sequence>
<feature type="compositionally biased region" description="Polar residues" evidence="1">
    <location>
        <begin position="49"/>
        <end position="63"/>
    </location>
</feature>
<keyword evidence="3" id="KW-1185">Reference proteome</keyword>
<evidence type="ECO:0000313" key="3">
    <source>
        <dbReference type="Proteomes" id="UP000765509"/>
    </source>
</evidence>
<evidence type="ECO:0000256" key="1">
    <source>
        <dbReference type="SAM" id="MobiDB-lite"/>
    </source>
</evidence>
<protein>
    <submittedName>
        <fullName evidence="2">Uncharacterized protein</fullName>
    </submittedName>
</protein>
<comment type="caution">
    <text evidence="2">The sequence shown here is derived from an EMBL/GenBank/DDBJ whole genome shotgun (WGS) entry which is preliminary data.</text>
</comment>